<dbReference type="Pfam" id="PF02769">
    <property type="entry name" value="AIRS_C"/>
    <property type="match status" value="1"/>
</dbReference>
<dbReference type="EC" id="6.3.4.13" evidence="16"/>
<comment type="similarity">
    <text evidence="6 16">In the central section; belongs to the AIR synthase family.</text>
</comment>
<dbReference type="Gene3D" id="3.30.470.20">
    <property type="entry name" value="ATP-grasp fold, B domain"/>
    <property type="match status" value="1"/>
</dbReference>
<dbReference type="FunFam" id="3.40.50.20:FF:000006">
    <property type="entry name" value="Phosphoribosylamine--glycine ligase, chloroplastic"/>
    <property type="match status" value="1"/>
</dbReference>
<gene>
    <name evidence="18" type="ORF">B4U79_14768</name>
</gene>
<comment type="catalytic activity">
    <reaction evidence="16">
        <text>5-phospho-beta-D-ribosylamine + glycine + ATP = N(1)-(5-phospho-beta-D-ribosyl)glycinamide + ADP + phosphate + H(+)</text>
        <dbReference type="Rhea" id="RHEA:17453"/>
        <dbReference type="ChEBI" id="CHEBI:15378"/>
        <dbReference type="ChEBI" id="CHEBI:30616"/>
        <dbReference type="ChEBI" id="CHEBI:43474"/>
        <dbReference type="ChEBI" id="CHEBI:57305"/>
        <dbReference type="ChEBI" id="CHEBI:58681"/>
        <dbReference type="ChEBI" id="CHEBI:143788"/>
        <dbReference type="ChEBI" id="CHEBI:456216"/>
        <dbReference type="EC" id="6.3.4.13"/>
    </reaction>
</comment>
<dbReference type="SMART" id="SM01210">
    <property type="entry name" value="GARS_C"/>
    <property type="match status" value="1"/>
</dbReference>
<dbReference type="Pfam" id="PF00586">
    <property type="entry name" value="AIRS"/>
    <property type="match status" value="1"/>
</dbReference>
<dbReference type="Pfam" id="PF02843">
    <property type="entry name" value="GARS_C"/>
    <property type="match status" value="1"/>
</dbReference>
<dbReference type="Gene3D" id="3.30.1490.20">
    <property type="entry name" value="ATP-grasp fold, A domain"/>
    <property type="match status" value="1"/>
</dbReference>
<dbReference type="FunFam" id="3.30.470.20:FF:000018">
    <property type="entry name" value="Trifunctional purine biosynthetic protein adenosine-3"/>
    <property type="match status" value="1"/>
</dbReference>
<dbReference type="InterPro" id="IPR016185">
    <property type="entry name" value="PreATP-grasp_dom_sf"/>
</dbReference>
<organism evidence="18 19">
    <name type="scientific">Dinothrombium tinctorium</name>
    <dbReference type="NCBI Taxonomy" id="1965070"/>
    <lineage>
        <taxon>Eukaryota</taxon>
        <taxon>Metazoa</taxon>
        <taxon>Ecdysozoa</taxon>
        <taxon>Arthropoda</taxon>
        <taxon>Chelicerata</taxon>
        <taxon>Arachnida</taxon>
        <taxon>Acari</taxon>
        <taxon>Acariformes</taxon>
        <taxon>Trombidiformes</taxon>
        <taxon>Prostigmata</taxon>
        <taxon>Anystina</taxon>
        <taxon>Parasitengona</taxon>
        <taxon>Trombidioidea</taxon>
        <taxon>Trombidiidae</taxon>
        <taxon>Dinothrombium</taxon>
    </lineage>
</organism>
<dbReference type="InterPro" id="IPR036921">
    <property type="entry name" value="PurM-like_N_sf"/>
</dbReference>
<dbReference type="Pfam" id="PF01071">
    <property type="entry name" value="GARS_A"/>
    <property type="match status" value="1"/>
</dbReference>
<comment type="similarity">
    <text evidence="4 16">In the N-terminal section; belongs to the GARS family.</text>
</comment>
<dbReference type="InterPro" id="IPR036477">
    <property type="entry name" value="Formyl_transf_N_sf"/>
</dbReference>
<dbReference type="NCBIfam" id="TIGR00639">
    <property type="entry name" value="PurN"/>
    <property type="match status" value="1"/>
</dbReference>
<dbReference type="GO" id="GO:0046084">
    <property type="term" value="P:adenine biosynthetic process"/>
    <property type="evidence" value="ECO:0007669"/>
    <property type="project" value="TreeGrafter"/>
</dbReference>
<evidence type="ECO:0000313" key="18">
    <source>
        <dbReference type="EMBL" id="RWS17967.1"/>
    </source>
</evidence>
<dbReference type="EC" id="6.3.3.1" evidence="16"/>
<evidence type="ECO:0000256" key="1">
    <source>
        <dbReference type="ARBA" id="ARBA00004686"/>
    </source>
</evidence>
<dbReference type="FunFam" id="3.30.1490.20:FF:000006">
    <property type="entry name" value="phosphoribosylamine--glycine ligase, chloroplastic-like"/>
    <property type="match status" value="1"/>
</dbReference>
<dbReference type="Gene3D" id="3.90.600.10">
    <property type="entry name" value="Phosphoribosylglycinamide synthetase, C-terminal domain"/>
    <property type="match status" value="1"/>
</dbReference>
<dbReference type="Pfam" id="PF00551">
    <property type="entry name" value="Formyl_trans_N"/>
    <property type="match status" value="1"/>
</dbReference>
<proteinExistence type="inferred from homology"/>
<dbReference type="GO" id="GO:0004644">
    <property type="term" value="F:phosphoribosylglycinamide formyltransferase activity"/>
    <property type="evidence" value="ECO:0007669"/>
    <property type="project" value="UniProtKB-EC"/>
</dbReference>
<dbReference type="Gene3D" id="3.40.50.170">
    <property type="entry name" value="Formyl transferase, N-terminal domain"/>
    <property type="match status" value="1"/>
</dbReference>
<sequence length="995" mass="107593">MSETVLVLGNGSREHALAWKLSTSPKIAKVFVAPGNGGTAAASTIISNLDLDIKNNEKVLQWCNEHKPSLVVVGPEDPLNNGIANTLSSAGIPCFGPSKEAAQIECSKAFAKDFMLRHKIPTAEYKSFTDSKEAKKFVKNADFKALVVKASGLAAGKGVIVANDTNEVCEQIDLMLEQKVFGEAGNTIIIEELLEGPEVSVLAFTDGTTIRVMPPAQDHKRAYDGDRGPNTGGMGAYCPCPLIDAALLKLIETDVLQRAVDGLRREGKPFVGTIYAGLMLTRRGPKVLEFNCRFGDPETQSILPLLESDLFDIFLSCINGNLANNPISWKQELVSCGVVIASAGYPASATKGQLIEGLDDVLKAGLMVFHGGTVLKEGKHYTAGGRVLSVVAIEKDLPSAAAKAQCGAKLVKIEKSFYRTDIAKKVIEQLNLKFDYKSSGVDIEAGNALVDKIKKMAKTTNRPGVIGAIGGFGALFDVYAAGYSNPLLVSGTDGVGTKLKVALECKVYDTVGIDLVAMCVNDILAQGAEPLFFLDYFACGKLDIDIATEVIAGISRGCKQSHCALIGGETAEMPGMYSKEDFDIAGFSVGAVERDSVLPKLENIEENDIVIGLPSSGVHSNGFSLIRKIFDSKGINFNDKTPFDKHITFGEVLLTPTKLYVNCLLPLIKMGYITALSHITGGGLLENIPRVIPKHLAVELDAKNWKIPPIFQWIRREGNIEEKEMLRTFNCGLGMICIVKQNLEGVVLNALKIRNEMDACIIGKVVKRSHDPVIVNNFSSSISSSNIILKQPKKRVAVLISGSGTNLQALIDFTLAKTNNSSAEIALVISNIPDVEGLKRAERVGIPTLVIPHKGLKRAEFDKLVHQELVKAEIDIVCLAGFMRILSDEFVESWKGRMLNVHPALLPSFKGMHSHKQALEAGVRIHGCTVHFVDNGVDTGAIILQEAVPVFMNDTEESLQERVKLSEHKIFPQALEYLASGKVYLDSNGKTVWNL</sequence>
<dbReference type="UniPathway" id="UPA00074">
    <property type="reaction ID" value="UER00125"/>
</dbReference>
<evidence type="ECO:0000256" key="16">
    <source>
        <dbReference type="RuleBase" id="RU363089"/>
    </source>
</evidence>
<keyword evidence="14 16" id="KW-0511">Multifunctional enzyme</keyword>
<keyword evidence="11 16" id="KW-0658">Purine biosynthesis</keyword>
<reference evidence="18 19" key="1">
    <citation type="journal article" date="2018" name="Gigascience">
        <title>Genomes of trombidid mites reveal novel predicted allergens and laterally-transferred genes associated with secondary metabolism.</title>
        <authorList>
            <person name="Dong X."/>
            <person name="Chaisiri K."/>
            <person name="Xia D."/>
            <person name="Armstrong S.D."/>
            <person name="Fang Y."/>
            <person name="Donnelly M.J."/>
            <person name="Kadowaki T."/>
            <person name="McGarry J.W."/>
            <person name="Darby A.C."/>
            <person name="Makepeace B.L."/>
        </authorList>
    </citation>
    <scope>NUCLEOTIDE SEQUENCE [LARGE SCALE GENOMIC DNA]</scope>
    <source>
        <strain evidence="18">UoL-WK</strain>
    </source>
</reference>
<dbReference type="GO" id="GO:0006189">
    <property type="term" value="P:'de novo' IMP biosynthetic process"/>
    <property type="evidence" value="ECO:0007669"/>
    <property type="project" value="UniProtKB-UniRule"/>
</dbReference>
<dbReference type="InterPro" id="IPR011054">
    <property type="entry name" value="Rudment_hybrid_motif"/>
</dbReference>
<dbReference type="Proteomes" id="UP000285301">
    <property type="component" value="Unassembled WGS sequence"/>
</dbReference>
<dbReference type="InterPro" id="IPR036676">
    <property type="entry name" value="PurM-like_C_sf"/>
</dbReference>
<dbReference type="InterPro" id="IPR004607">
    <property type="entry name" value="GART"/>
</dbReference>
<evidence type="ECO:0000256" key="13">
    <source>
        <dbReference type="ARBA" id="ARBA00023211"/>
    </source>
</evidence>
<dbReference type="Gene3D" id="3.40.50.20">
    <property type="match status" value="1"/>
</dbReference>
<dbReference type="HAMAP" id="MF_00138">
    <property type="entry name" value="GARS"/>
    <property type="match status" value="1"/>
</dbReference>
<evidence type="ECO:0000313" key="19">
    <source>
        <dbReference type="Proteomes" id="UP000285301"/>
    </source>
</evidence>
<comment type="pathway">
    <text evidence="3 16">Purine metabolism; IMP biosynthesis via de novo pathway; N(1)-(5-phospho-D-ribosyl)glycinamide from 5-phospho-alpha-D-ribose 1-diphosphate: step 2/2.</text>
</comment>
<dbReference type="InterPro" id="IPR002376">
    <property type="entry name" value="Formyl_transf_N"/>
</dbReference>
<dbReference type="InterPro" id="IPR011761">
    <property type="entry name" value="ATP-grasp"/>
</dbReference>
<protein>
    <recommendedName>
        <fullName evidence="16">Trifunctional purine biosynthetic protein adenosine-3</fullName>
    </recommendedName>
    <domain>
        <recommendedName>
            <fullName evidence="16">Phosphoribosylamine--glycine ligase</fullName>
            <ecNumber evidence="16">6.3.4.13</ecNumber>
        </recommendedName>
        <alternativeName>
            <fullName evidence="16">Glycinamide ribonucleotide synthetase</fullName>
            <shortName evidence="16">GARS</shortName>
        </alternativeName>
        <alternativeName>
            <fullName evidence="16">Phosphoribosylglycinamide synthetase</fullName>
        </alternativeName>
    </domain>
    <domain>
        <recommendedName>
            <fullName evidence="16">Phosphoribosylformylglycinamidine cyclo-ligase</fullName>
            <ecNumber evidence="16">6.3.3.1</ecNumber>
        </recommendedName>
        <alternativeName>
            <fullName evidence="16">AIR synthase</fullName>
            <shortName evidence="16">AIRS</shortName>
        </alternativeName>
        <alternativeName>
            <fullName evidence="16">Phosphoribosyl-aminoimidazole synthetase</fullName>
        </alternativeName>
    </domain>
    <domain>
        <recommendedName>
            <fullName evidence="16">Phosphoribosylglycinamide formyltransferase</fullName>
            <ecNumber evidence="16">2.1.2.2</ecNumber>
        </recommendedName>
        <alternativeName>
            <fullName evidence="16">5'-phosphoribosylglycinamide transformylase</fullName>
        </alternativeName>
        <alternativeName>
            <fullName evidence="16">GAR transformylase</fullName>
            <shortName evidence="16">GART</shortName>
        </alternativeName>
    </domain>
</protein>
<evidence type="ECO:0000256" key="8">
    <source>
        <dbReference type="ARBA" id="ARBA00022679"/>
    </source>
</evidence>
<dbReference type="EMBL" id="NCKU01000014">
    <property type="protein sequence ID" value="RWS17967.1"/>
    <property type="molecule type" value="Genomic_DNA"/>
</dbReference>
<feature type="domain" description="ATP-grasp" evidence="17">
    <location>
        <begin position="112"/>
        <end position="319"/>
    </location>
</feature>
<dbReference type="PROSITE" id="PS50975">
    <property type="entry name" value="ATP_GRASP"/>
    <property type="match status" value="1"/>
</dbReference>
<name>A0A3S3R3Q0_9ACAR</name>
<evidence type="ECO:0000256" key="4">
    <source>
        <dbReference type="ARBA" id="ARBA00007423"/>
    </source>
</evidence>
<keyword evidence="7 16" id="KW-0436">Ligase</keyword>
<evidence type="ECO:0000256" key="12">
    <source>
        <dbReference type="ARBA" id="ARBA00022840"/>
    </source>
</evidence>
<dbReference type="FunFam" id="3.40.50.170:FF:000006">
    <property type="entry name" value="Trifunctional purine biosynthetic protein adenosine-3"/>
    <property type="match status" value="1"/>
</dbReference>
<dbReference type="InterPro" id="IPR020562">
    <property type="entry name" value="PRibGlycinamide_synth_N"/>
</dbReference>
<comment type="caution">
    <text evidence="18">The sequence shown here is derived from an EMBL/GenBank/DDBJ whole genome shotgun (WGS) entry which is preliminary data.</text>
</comment>
<dbReference type="InterPro" id="IPR037123">
    <property type="entry name" value="PRibGlycinamide_synth_C_sf"/>
</dbReference>
<dbReference type="HAMAP" id="MF_01930">
    <property type="entry name" value="PurN"/>
    <property type="match status" value="1"/>
</dbReference>
<dbReference type="PANTHER" id="PTHR10520:SF12">
    <property type="entry name" value="TRIFUNCTIONAL PURINE BIOSYNTHETIC PROTEIN ADENOSINE-3"/>
    <property type="match status" value="1"/>
</dbReference>
<dbReference type="GO" id="GO:0046872">
    <property type="term" value="F:metal ion binding"/>
    <property type="evidence" value="ECO:0007669"/>
    <property type="project" value="UniProtKB-KW"/>
</dbReference>
<dbReference type="FunFam" id="3.90.650.10:FF:000019">
    <property type="entry name" value="Trifunctional purine biosynthetic protein adenosine-3"/>
    <property type="match status" value="1"/>
</dbReference>
<comment type="catalytic activity">
    <reaction evidence="16">
        <text>N(1)-(5-phospho-beta-D-ribosyl)glycinamide + (6R)-10-formyltetrahydrofolate = N(2)-formyl-N(1)-(5-phospho-beta-D-ribosyl)glycinamide + (6S)-5,6,7,8-tetrahydrofolate + H(+)</text>
        <dbReference type="Rhea" id="RHEA:15053"/>
        <dbReference type="ChEBI" id="CHEBI:15378"/>
        <dbReference type="ChEBI" id="CHEBI:57453"/>
        <dbReference type="ChEBI" id="CHEBI:143788"/>
        <dbReference type="ChEBI" id="CHEBI:147286"/>
        <dbReference type="ChEBI" id="CHEBI:195366"/>
        <dbReference type="EC" id="2.1.2.2"/>
    </reaction>
</comment>
<dbReference type="SMART" id="SM01209">
    <property type="entry name" value="GARS_A"/>
    <property type="match status" value="1"/>
</dbReference>
<keyword evidence="10 15" id="KW-0547">Nucleotide-binding</keyword>
<dbReference type="NCBIfam" id="TIGR00878">
    <property type="entry name" value="purM"/>
    <property type="match status" value="1"/>
</dbReference>
<evidence type="ECO:0000256" key="15">
    <source>
        <dbReference type="PROSITE-ProRule" id="PRU00409"/>
    </source>
</evidence>
<dbReference type="EC" id="2.1.2.2" evidence="16"/>
<evidence type="ECO:0000256" key="2">
    <source>
        <dbReference type="ARBA" id="ARBA00005054"/>
    </source>
</evidence>
<evidence type="ECO:0000256" key="10">
    <source>
        <dbReference type="ARBA" id="ARBA00022741"/>
    </source>
</evidence>
<dbReference type="HAMAP" id="MF_00741">
    <property type="entry name" value="AIRS"/>
    <property type="match status" value="1"/>
</dbReference>
<dbReference type="SUPFAM" id="SSF56042">
    <property type="entry name" value="PurM C-terminal domain-like"/>
    <property type="match status" value="1"/>
</dbReference>
<evidence type="ECO:0000256" key="3">
    <source>
        <dbReference type="ARBA" id="ARBA00005174"/>
    </source>
</evidence>
<dbReference type="SUPFAM" id="SSF51246">
    <property type="entry name" value="Rudiment single hybrid motif"/>
    <property type="match status" value="1"/>
</dbReference>
<keyword evidence="9 16" id="KW-0479">Metal-binding</keyword>
<dbReference type="SUPFAM" id="SSF55326">
    <property type="entry name" value="PurM N-terminal domain-like"/>
    <property type="match status" value="1"/>
</dbReference>
<evidence type="ECO:0000256" key="5">
    <source>
        <dbReference type="ARBA" id="ARBA00008630"/>
    </source>
</evidence>
<evidence type="ECO:0000256" key="7">
    <source>
        <dbReference type="ARBA" id="ARBA00022598"/>
    </source>
</evidence>
<dbReference type="InterPro" id="IPR020559">
    <property type="entry name" value="PRibGlycinamide_synth_CS"/>
</dbReference>
<accession>A0A3S3R3Q0</accession>
<evidence type="ECO:0000256" key="11">
    <source>
        <dbReference type="ARBA" id="ARBA00022755"/>
    </source>
</evidence>
<dbReference type="Gene3D" id="3.30.1330.10">
    <property type="entry name" value="PurM-like, N-terminal domain"/>
    <property type="match status" value="1"/>
</dbReference>
<dbReference type="Gene3D" id="3.90.650.10">
    <property type="entry name" value="PurM-like C-terminal domain"/>
    <property type="match status" value="1"/>
</dbReference>
<dbReference type="AlphaFoldDB" id="A0A3S3R3Q0"/>
<dbReference type="FunFam" id="3.90.600.10:FF:000001">
    <property type="entry name" value="Trifunctional purine biosynthetic protein adenosine-3"/>
    <property type="match status" value="1"/>
</dbReference>
<keyword evidence="12 15" id="KW-0067">ATP-binding</keyword>
<dbReference type="PROSITE" id="PS00184">
    <property type="entry name" value="GARS"/>
    <property type="match status" value="1"/>
</dbReference>
<dbReference type="SUPFAM" id="SSF56059">
    <property type="entry name" value="Glutathione synthetase ATP-binding domain-like"/>
    <property type="match status" value="1"/>
</dbReference>
<dbReference type="CDD" id="cd08645">
    <property type="entry name" value="FMT_core_GART"/>
    <property type="match status" value="1"/>
</dbReference>
<dbReference type="InterPro" id="IPR013815">
    <property type="entry name" value="ATP_grasp_subdomain_1"/>
</dbReference>
<keyword evidence="19" id="KW-1185">Reference proteome</keyword>
<comment type="pathway">
    <text evidence="1 16">Purine metabolism; IMP biosynthesis via de novo pathway; 5-amino-1-(5-phospho-D-ribosyl)imidazole from N(2)-formyl-N(1)-(5-phospho-D-ribosyl)glycinamide: step 2/2.</text>
</comment>
<keyword evidence="8" id="KW-0808">Transferase</keyword>
<dbReference type="SUPFAM" id="SSF53328">
    <property type="entry name" value="Formyltransferase"/>
    <property type="match status" value="1"/>
</dbReference>
<dbReference type="GO" id="GO:0004641">
    <property type="term" value="F:phosphoribosylformylglycinamidine cyclo-ligase activity"/>
    <property type="evidence" value="ECO:0007669"/>
    <property type="project" value="UniProtKB-EC"/>
</dbReference>
<evidence type="ECO:0000256" key="9">
    <source>
        <dbReference type="ARBA" id="ARBA00022723"/>
    </source>
</evidence>
<dbReference type="GO" id="GO:0005524">
    <property type="term" value="F:ATP binding"/>
    <property type="evidence" value="ECO:0007669"/>
    <property type="project" value="UniProtKB-UniRule"/>
</dbReference>
<keyword evidence="13 16" id="KW-0464">Manganese</keyword>
<dbReference type="GO" id="GO:0004637">
    <property type="term" value="F:phosphoribosylamine-glycine ligase activity"/>
    <property type="evidence" value="ECO:0007669"/>
    <property type="project" value="UniProtKB-UniRule"/>
</dbReference>
<dbReference type="PANTHER" id="PTHR10520">
    <property type="entry name" value="TRIFUNCTIONAL PURINE BIOSYNTHETIC PROTEIN ADENOSINE-3-RELATED"/>
    <property type="match status" value="1"/>
</dbReference>
<dbReference type="InterPro" id="IPR000115">
    <property type="entry name" value="PRibGlycinamide_synth"/>
</dbReference>
<dbReference type="InterPro" id="IPR004733">
    <property type="entry name" value="PurM_cligase"/>
</dbReference>
<dbReference type="InterPro" id="IPR016188">
    <property type="entry name" value="PurM-like_N"/>
</dbReference>
<comment type="pathway">
    <text evidence="2 16">Purine metabolism; IMP biosynthesis via de novo pathway; N(2)-formyl-N(1)-(5-phospho-D-ribosyl)glycinamide from N(1)-(5-phospho-D-ribosyl)glycinamide (10-formyl THF route): step 1/1.</text>
</comment>
<comment type="similarity">
    <text evidence="5 16">In the C-terminal section; belongs to the GART family.</text>
</comment>
<dbReference type="Pfam" id="PF02844">
    <property type="entry name" value="GARS_N"/>
    <property type="match status" value="1"/>
</dbReference>
<comment type="catalytic activity">
    <reaction evidence="16">
        <text>2-formamido-N(1)-(5-O-phospho-beta-D-ribosyl)acetamidine + ATP = 5-amino-1-(5-phospho-beta-D-ribosyl)imidazole + ADP + phosphate + H(+)</text>
        <dbReference type="Rhea" id="RHEA:23032"/>
        <dbReference type="ChEBI" id="CHEBI:15378"/>
        <dbReference type="ChEBI" id="CHEBI:30616"/>
        <dbReference type="ChEBI" id="CHEBI:43474"/>
        <dbReference type="ChEBI" id="CHEBI:137981"/>
        <dbReference type="ChEBI" id="CHEBI:147287"/>
        <dbReference type="ChEBI" id="CHEBI:456216"/>
        <dbReference type="EC" id="6.3.3.1"/>
    </reaction>
</comment>
<evidence type="ECO:0000256" key="14">
    <source>
        <dbReference type="ARBA" id="ARBA00023268"/>
    </source>
</evidence>
<dbReference type="InterPro" id="IPR020561">
    <property type="entry name" value="PRibGlycinamid_synth_ATP-grasp"/>
</dbReference>
<dbReference type="STRING" id="1965070.A0A3S3R3Q0"/>
<dbReference type="InterPro" id="IPR010918">
    <property type="entry name" value="PurM-like_C_dom"/>
</dbReference>
<dbReference type="InterPro" id="IPR020560">
    <property type="entry name" value="PRibGlycinamide_synth_C-dom"/>
</dbReference>
<dbReference type="OrthoDB" id="6478464at2759"/>
<dbReference type="SUPFAM" id="SSF52440">
    <property type="entry name" value="PreATP-grasp domain"/>
    <property type="match status" value="1"/>
</dbReference>
<dbReference type="FunFam" id="3.30.1330.10:FF:000001">
    <property type="entry name" value="Phosphoribosylformylglycinamidine cyclo-ligase"/>
    <property type="match status" value="1"/>
</dbReference>
<evidence type="ECO:0000256" key="6">
    <source>
        <dbReference type="ARBA" id="ARBA00008696"/>
    </source>
</evidence>
<dbReference type="NCBIfam" id="TIGR00877">
    <property type="entry name" value="purD"/>
    <property type="match status" value="1"/>
</dbReference>
<dbReference type="GO" id="GO:0005829">
    <property type="term" value="C:cytosol"/>
    <property type="evidence" value="ECO:0007669"/>
    <property type="project" value="TreeGrafter"/>
</dbReference>
<evidence type="ECO:0000259" key="17">
    <source>
        <dbReference type="PROSITE" id="PS50975"/>
    </source>
</evidence>
<dbReference type="CDD" id="cd02196">
    <property type="entry name" value="PurM"/>
    <property type="match status" value="1"/>
</dbReference>